<organism evidence="2">
    <name type="scientific">Podoviridae sp. ctlMy11</name>
    <dbReference type="NCBI Taxonomy" id="2827746"/>
    <lineage>
        <taxon>Viruses</taxon>
        <taxon>Duplodnaviria</taxon>
        <taxon>Heunggongvirae</taxon>
        <taxon>Uroviricota</taxon>
        <taxon>Caudoviricetes</taxon>
    </lineage>
</organism>
<evidence type="ECO:0000313" key="2">
    <source>
        <dbReference type="EMBL" id="DAF60991.1"/>
    </source>
</evidence>
<proteinExistence type="predicted"/>
<reference evidence="2" key="1">
    <citation type="journal article" date="2021" name="Proc. Natl. Acad. Sci. U.S.A.">
        <title>A Catalog of Tens of Thousands of Viruses from Human Metagenomes Reveals Hidden Associations with Chronic Diseases.</title>
        <authorList>
            <person name="Tisza M.J."/>
            <person name="Buck C.B."/>
        </authorList>
    </citation>
    <scope>NUCLEOTIDE SEQUENCE</scope>
    <source>
        <strain evidence="2">CtlMy11</strain>
    </source>
</reference>
<protein>
    <submittedName>
        <fullName evidence="2">Uncharacterized protein</fullName>
    </submittedName>
</protein>
<evidence type="ECO:0000256" key="1">
    <source>
        <dbReference type="SAM" id="MobiDB-lite"/>
    </source>
</evidence>
<dbReference type="EMBL" id="BK032800">
    <property type="protein sequence ID" value="DAF60991.1"/>
    <property type="molecule type" value="Genomic_DNA"/>
</dbReference>
<name>A0A8S5TDC8_9CAUD</name>
<feature type="region of interest" description="Disordered" evidence="1">
    <location>
        <begin position="1"/>
        <end position="38"/>
    </location>
</feature>
<feature type="compositionally biased region" description="Polar residues" evidence="1">
    <location>
        <begin position="28"/>
        <end position="38"/>
    </location>
</feature>
<accession>A0A8S5TDC8</accession>
<sequence>MSFSGLDASGGGKPLEASRGDKNDRKTINLSTSYGITS</sequence>
<feature type="compositionally biased region" description="Basic and acidic residues" evidence="1">
    <location>
        <begin position="16"/>
        <end position="27"/>
    </location>
</feature>